<evidence type="ECO:0000256" key="1">
    <source>
        <dbReference type="SAM" id="MobiDB-lite"/>
    </source>
</evidence>
<evidence type="ECO:0000313" key="2">
    <source>
        <dbReference type="EMBL" id="KMQ94276.1"/>
    </source>
</evidence>
<dbReference type="EMBL" id="LBMM01002857">
    <property type="protein sequence ID" value="KMQ94276.1"/>
    <property type="molecule type" value="Genomic_DNA"/>
</dbReference>
<dbReference type="STRING" id="67767.A0A0J7KVE6"/>
<gene>
    <name evidence="2" type="ORF">RF55_5581</name>
</gene>
<proteinExistence type="predicted"/>
<reference evidence="2 3" key="1">
    <citation type="submission" date="2015-04" db="EMBL/GenBank/DDBJ databases">
        <title>Lasius niger genome sequencing.</title>
        <authorList>
            <person name="Konorov E.A."/>
            <person name="Nikitin M.A."/>
            <person name="Kirill M.V."/>
            <person name="Chang P."/>
        </authorList>
    </citation>
    <scope>NUCLEOTIDE SEQUENCE [LARGE SCALE GENOMIC DNA]</scope>
    <source>
        <tissue evidence="2">Whole</tissue>
    </source>
</reference>
<protein>
    <submittedName>
        <fullName evidence="2">Uncharacterized protein</fullName>
    </submittedName>
</protein>
<evidence type="ECO:0000313" key="3">
    <source>
        <dbReference type="Proteomes" id="UP000036403"/>
    </source>
</evidence>
<dbReference type="Proteomes" id="UP000036403">
    <property type="component" value="Unassembled WGS sequence"/>
</dbReference>
<name>A0A0J7KVE6_LASNI</name>
<dbReference type="OrthoDB" id="10047996at2759"/>
<sequence length="83" mass="8834">MISDPNIPETGEHAARALHNSDDSECCFTVCAKDAPMSGICANCEEPWNHGRLHDPSTAPQCDTAALQSGPTGKFEESLVFGD</sequence>
<comment type="caution">
    <text evidence="2">The sequence shown here is derived from an EMBL/GenBank/DDBJ whole genome shotgun (WGS) entry which is preliminary data.</text>
</comment>
<keyword evidence="3" id="KW-1185">Reference proteome</keyword>
<dbReference type="AlphaFoldDB" id="A0A0J7KVE6"/>
<organism evidence="2 3">
    <name type="scientific">Lasius niger</name>
    <name type="common">Black garden ant</name>
    <dbReference type="NCBI Taxonomy" id="67767"/>
    <lineage>
        <taxon>Eukaryota</taxon>
        <taxon>Metazoa</taxon>
        <taxon>Ecdysozoa</taxon>
        <taxon>Arthropoda</taxon>
        <taxon>Hexapoda</taxon>
        <taxon>Insecta</taxon>
        <taxon>Pterygota</taxon>
        <taxon>Neoptera</taxon>
        <taxon>Endopterygota</taxon>
        <taxon>Hymenoptera</taxon>
        <taxon>Apocrita</taxon>
        <taxon>Aculeata</taxon>
        <taxon>Formicoidea</taxon>
        <taxon>Formicidae</taxon>
        <taxon>Formicinae</taxon>
        <taxon>Lasius</taxon>
        <taxon>Lasius</taxon>
    </lineage>
</organism>
<feature type="region of interest" description="Disordered" evidence="1">
    <location>
        <begin position="63"/>
        <end position="83"/>
    </location>
</feature>
<accession>A0A0J7KVE6</accession>
<dbReference type="PaxDb" id="67767-A0A0J7KVE6"/>